<dbReference type="Proteomes" id="UP000009022">
    <property type="component" value="Unassembled WGS sequence"/>
</dbReference>
<organism evidence="6 7">
    <name type="scientific">Trichoplax adhaerens</name>
    <name type="common">Trichoplax reptans</name>
    <dbReference type="NCBI Taxonomy" id="10228"/>
    <lineage>
        <taxon>Eukaryota</taxon>
        <taxon>Metazoa</taxon>
        <taxon>Placozoa</taxon>
        <taxon>Uniplacotomia</taxon>
        <taxon>Trichoplacea</taxon>
        <taxon>Trichoplacidae</taxon>
        <taxon>Trichoplax</taxon>
    </lineage>
</organism>
<evidence type="ECO:0000313" key="6">
    <source>
        <dbReference type="EMBL" id="EDV19392.1"/>
    </source>
</evidence>
<dbReference type="OrthoDB" id="5568754at2759"/>
<feature type="transmembrane region" description="Helical" evidence="5">
    <location>
        <begin position="913"/>
        <end position="940"/>
    </location>
</feature>
<dbReference type="InterPro" id="IPR023298">
    <property type="entry name" value="ATPase_P-typ_TM_dom_sf"/>
</dbReference>
<reference evidence="6 7" key="1">
    <citation type="journal article" date="2008" name="Nature">
        <title>The Trichoplax genome and the nature of placozoans.</title>
        <authorList>
            <person name="Srivastava M."/>
            <person name="Begovic E."/>
            <person name="Chapman J."/>
            <person name="Putnam N.H."/>
            <person name="Hellsten U."/>
            <person name="Kawashima T."/>
            <person name="Kuo A."/>
            <person name="Mitros T."/>
            <person name="Salamov A."/>
            <person name="Carpenter M.L."/>
            <person name="Signorovitch A.Y."/>
            <person name="Moreno M.A."/>
            <person name="Kamm K."/>
            <person name="Grimwood J."/>
            <person name="Schmutz J."/>
            <person name="Shapiro H."/>
            <person name="Grigoriev I.V."/>
            <person name="Buss L.W."/>
            <person name="Schierwater B."/>
            <person name="Dellaporta S.L."/>
            <person name="Rokhsar D.S."/>
        </authorList>
    </citation>
    <scope>NUCLEOTIDE SEQUENCE [LARGE SCALE GENOMIC DNA]</scope>
    <source>
        <strain evidence="6 7">Grell-BS-1999</strain>
    </source>
</reference>
<dbReference type="SUPFAM" id="SSF56784">
    <property type="entry name" value="HAD-like"/>
    <property type="match status" value="1"/>
</dbReference>
<dbReference type="GO" id="GO:0005789">
    <property type="term" value="C:endoplasmic reticulum membrane"/>
    <property type="evidence" value="ECO:0000318"/>
    <property type="project" value="GO_Central"/>
</dbReference>
<protein>
    <recommendedName>
        <fullName evidence="8">Cation-transporting P-type ATPase C-terminal domain-containing protein</fullName>
    </recommendedName>
</protein>
<accession>B3SCW8</accession>
<dbReference type="PANTHER" id="PTHR13219">
    <property type="entry name" value="TRANSMEMBRANE PROTEIN 94"/>
    <property type="match status" value="1"/>
</dbReference>
<dbReference type="InterPro" id="IPR039720">
    <property type="entry name" value="TMEM94"/>
</dbReference>
<feature type="transmembrane region" description="Helical" evidence="5">
    <location>
        <begin position="107"/>
        <end position="126"/>
    </location>
</feature>
<evidence type="ECO:0000256" key="1">
    <source>
        <dbReference type="ARBA" id="ARBA00004370"/>
    </source>
</evidence>
<dbReference type="RefSeq" id="XP_002118081.1">
    <property type="nucleotide sequence ID" value="XM_002118045.1"/>
</dbReference>
<evidence type="ECO:0000256" key="4">
    <source>
        <dbReference type="ARBA" id="ARBA00023136"/>
    </source>
</evidence>
<comment type="subcellular location">
    <subcellularLocation>
        <location evidence="1">Membrane</location>
    </subcellularLocation>
</comment>
<evidence type="ECO:0000313" key="7">
    <source>
        <dbReference type="Proteomes" id="UP000009022"/>
    </source>
</evidence>
<dbReference type="CTD" id="6759293"/>
<name>B3SCW8_TRIAD</name>
<dbReference type="GO" id="GO:0160176">
    <property type="term" value="P:magnesium ion transport from cytosol to endoplasmic reticulum"/>
    <property type="evidence" value="ECO:0000318"/>
    <property type="project" value="GO_Central"/>
</dbReference>
<dbReference type="AlphaFoldDB" id="B3SCW8"/>
<dbReference type="SUPFAM" id="SSF81665">
    <property type="entry name" value="Calcium ATPase, transmembrane domain M"/>
    <property type="match status" value="1"/>
</dbReference>
<dbReference type="HOGENOM" id="CLU_005325_0_0_1"/>
<keyword evidence="2 5" id="KW-0812">Transmembrane</keyword>
<evidence type="ECO:0008006" key="8">
    <source>
        <dbReference type="Google" id="ProtNLM"/>
    </source>
</evidence>
<dbReference type="GeneID" id="6759293"/>
<dbReference type="STRING" id="10228.B3SCW8"/>
<feature type="transmembrane region" description="Helical" evidence="5">
    <location>
        <begin position="80"/>
        <end position="101"/>
    </location>
</feature>
<keyword evidence="7" id="KW-1185">Reference proteome</keyword>
<dbReference type="PhylomeDB" id="B3SCW8"/>
<dbReference type="FunCoup" id="B3SCW8">
    <property type="interactions" value="534"/>
</dbReference>
<dbReference type="PANTHER" id="PTHR13219:SF6">
    <property type="entry name" value="TRANSMEMBRANE PROTEIN 94"/>
    <property type="match status" value="1"/>
</dbReference>
<dbReference type="GO" id="GO:0015444">
    <property type="term" value="F:P-type magnesium transporter activity"/>
    <property type="evidence" value="ECO:0000318"/>
    <property type="project" value="GO_Central"/>
</dbReference>
<sequence length="1115" mass="126184">MANVSWKRKECTDKEDVHLINIDKFIKEKNKVYRGLDSRTAFEKLYNELQLQCKLYITKLDSQSWRSLILSLSRNRHSSLSIISVGLLIVAICMLVLASIFSSTVNHVVEILILTMFGVVNVYIAIKEEKLRRTERARRMLDILSENFGDEGKSFRGDISYISKDRPINHSFKMVWAYRDGNIVNLPQNLLVEEDVILLAPGQTAPIKVCKLDSSWKKSACVLDADQTFTLLENAPDIGGECLDFRGNFLVLESFLANLSRDELLDVDKKPVSPVENGQYWIIQEAMFKYIVPLLSCASILCNALRLILIPDDVGPWWHVMLTLQVYVIIPYLPLFYPIFWTVGNIYGVAKVLNTLNNPEDVEWKVVFRTFWEIVQGSSQFLPRSCNIVHLLGRVTSFCCMDQQSLLSPPNPSVSKVVFPDPDNDRQIEERISVNTFNSVQTYTNYRNSLDGSKVSSQYSESATNENPDIEMKDANVISHVKVLDLSIDSQGLNALVTISNLSNHNKLNIPDKAFGIKTSLPITIYEWSLRQLSLAIGFSEGAKKAFKQYVEIYYIDKVQKYVKPLKRCRVPYMLSACLIEESIGNVQMFSQGGATITLDRCSEYWTGSGICKLPVNSGLRKAILDVFRRNNSTGYCLILAYKPIVESSSDASTDHLSNKKLVGSDEEAVLRLLESQIFIGMLCFEHEVRQNVVSLIEHLDHAGIRFVLFSSENEIKSRAFSKKLGLETGWNCHISLMEPENNLRKRTDTNCGIDLDDSNLDNDEFEATHEYHTSTAAKLPCGTAAIRPHLETVDDVPLLVPLFTDCTHEASLEMITIMQEYNEITCCVGSSMNCENSKLFSRSDISIAVNPEFPKHCENISDEDRDHSVSYEGKTPLVISSLLNTFCCPLLYDCNNYVEVIEVMKEARILCYGLHSCCLFLVSCQISLSLLLLLSSFLLMPPPLAGYHILWFTCAIIPLIGTPLILSRSSHDMMSLMTGKNNQHRKNKKMKAMYLLLRFVPSVIVSLICYYLTLNFNCNKNSGGECHFLLGNRNKSGNGSWNGWLTTNHRELTIAQNQTFALMCIYFGQKINHIYKNNVGAAAYLYIQSQFAMNVLLRYVELESKRTIEFGGLC</sequence>
<dbReference type="InParanoid" id="B3SCW8"/>
<feature type="transmembrane region" description="Helical" evidence="5">
    <location>
        <begin position="316"/>
        <end position="337"/>
    </location>
</feature>
<dbReference type="KEGG" id="tad:TRIADDRAFT_62122"/>
<proteinExistence type="predicted"/>
<feature type="transmembrane region" description="Helical" evidence="5">
    <location>
        <begin position="290"/>
        <end position="310"/>
    </location>
</feature>
<dbReference type="Gene3D" id="3.40.50.1000">
    <property type="entry name" value="HAD superfamily/HAD-like"/>
    <property type="match status" value="1"/>
</dbReference>
<evidence type="ECO:0000256" key="2">
    <source>
        <dbReference type="ARBA" id="ARBA00022692"/>
    </source>
</evidence>
<dbReference type="eggNOG" id="KOG4383">
    <property type="taxonomic scope" value="Eukaryota"/>
</dbReference>
<evidence type="ECO:0000256" key="5">
    <source>
        <dbReference type="SAM" id="Phobius"/>
    </source>
</evidence>
<dbReference type="Gene3D" id="1.20.1110.10">
    <property type="entry name" value="Calcium-transporting ATPase, transmembrane domain"/>
    <property type="match status" value="1"/>
</dbReference>
<dbReference type="InterPro" id="IPR036412">
    <property type="entry name" value="HAD-like_sf"/>
</dbReference>
<feature type="transmembrane region" description="Helical" evidence="5">
    <location>
        <begin position="946"/>
        <end position="967"/>
    </location>
</feature>
<keyword evidence="3 5" id="KW-1133">Transmembrane helix</keyword>
<dbReference type="OMA" id="MLEIMQE"/>
<dbReference type="InterPro" id="IPR023214">
    <property type="entry name" value="HAD_sf"/>
</dbReference>
<keyword evidence="4 5" id="KW-0472">Membrane</keyword>
<dbReference type="EMBL" id="DS985274">
    <property type="protein sequence ID" value="EDV19392.1"/>
    <property type="molecule type" value="Genomic_DNA"/>
</dbReference>
<feature type="transmembrane region" description="Helical" evidence="5">
    <location>
        <begin position="996"/>
        <end position="1014"/>
    </location>
</feature>
<gene>
    <name evidence="6" type="ORF">TRIADDRAFT_62122</name>
</gene>
<evidence type="ECO:0000256" key="3">
    <source>
        <dbReference type="ARBA" id="ARBA00022989"/>
    </source>
</evidence>